<reference evidence="1" key="1">
    <citation type="submission" date="2020-04" db="EMBL/GenBank/DDBJ databases">
        <title>Global-level population genomics supports evidence of horizontal gene transfer on evolution of Rhizobia in Lentils.</title>
        <authorList>
            <person name="Gai Y."/>
            <person name="Cook D."/>
            <person name="Riely B."/>
        </authorList>
    </citation>
    <scope>NUCLEOTIDE SEQUENCE</scope>
    <source>
        <strain evidence="1">TLR9</strain>
    </source>
</reference>
<accession>A0AB35FAX5</accession>
<sequence>MAQTFLSHAKLRNRIKGLVDSNTDKAWLKRDSNAHKIRFGFVANSFKILMHATTLSPAKRLRCRPAVKVFR</sequence>
<dbReference type="AlphaFoldDB" id="A0AB35FAX5"/>
<gene>
    <name evidence="1" type="ORF">HFO74_05990</name>
</gene>
<proteinExistence type="predicted"/>
<evidence type="ECO:0000313" key="2">
    <source>
        <dbReference type="Proteomes" id="UP000758022"/>
    </source>
</evidence>
<name>A0AB35FAX5_9HYPH</name>
<organism evidence="1 2">
    <name type="scientific">Rhizobium laguerreae</name>
    <dbReference type="NCBI Taxonomy" id="1076926"/>
    <lineage>
        <taxon>Bacteria</taxon>
        <taxon>Pseudomonadati</taxon>
        <taxon>Pseudomonadota</taxon>
        <taxon>Alphaproteobacteria</taxon>
        <taxon>Hyphomicrobiales</taxon>
        <taxon>Rhizobiaceae</taxon>
        <taxon>Rhizobium/Agrobacterium group</taxon>
        <taxon>Rhizobium</taxon>
    </lineage>
</organism>
<dbReference type="RefSeq" id="WP_132609337.1">
    <property type="nucleotide sequence ID" value="NZ_CP088090.1"/>
</dbReference>
<comment type="caution">
    <text evidence="1">The sequence shown here is derived from an EMBL/GenBank/DDBJ whole genome shotgun (WGS) entry which is preliminary data.</text>
</comment>
<protein>
    <submittedName>
        <fullName evidence="1">Uncharacterized protein</fullName>
    </submittedName>
</protein>
<dbReference type="EMBL" id="JAAXQQ010000002">
    <property type="protein sequence ID" value="MBY3062995.1"/>
    <property type="molecule type" value="Genomic_DNA"/>
</dbReference>
<dbReference type="Proteomes" id="UP000758022">
    <property type="component" value="Unassembled WGS sequence"/>
</dbReference>
<evidence type="ECO:0000313" key="1">
    <source>
        <dbReference type="EMBL" id="MBY3062995.1"/>
    </source>
</evidence>